<dbReference type="InterPro" id="IPR050997">
    <property type="entry name" value="MAPEG"/>
</dbReference>
<dbReference type="GO" id="GO:0005741">
    <property type="term" value="C:mitochondrial outer membrane"/>
    <property type="evidence" value="ECO:0007669"/>
    <property type="project" value="UniProtKB-SubCell"/>
</dbReference>
<evidence type="ECO:0000256" key="12">
    <source>
        <dbReference type="ARBA" id="ARBA00023239"/>
    </source>
</evidence>
<keyword evidence="13" id="KW-0449">Lipoprotein</keyword>
<dbReference type="GO" id="GO:0005783">
    <property type="term" value="C:endoplasmic reticulum"/>
    <property type="evidence" value="ECO:0007669"/>
    <property type="project" value="TreeGrafter"/>
</dbReference>
<protein>
    <recommendedName>
        <fullName evidence="20">Glutathione S-transferase 3, mitochondrial</fullName>
        <ecNumber evidence="16">4.4.1.20</ecNumber>
    </recommendedName>
    <alternativeName>
        <fullName evidence="21">Glutathione peroxidase MGST3</fullName>
    </alternativeName>
    <alternativeName>
        <fullName evidence="22">LTC4 synthase MGST3</fullName>
    </alternativeName>
</protein>
<evidence type="ECO:0000313" key="24">
    <source>
        <dbReference type="EMBL" id="APH81358.1"/>
    </source>
</evidence>
<evidence type="ECO:0000256" key="16">
    <source>
        <dbReference type="ARBA" id="ARBA00039056"/>
    </source>
</evidence>
<dbReference type="AlphaFoldDB" id="A0A1L3THV0"/>
<dbReference type="GO" id="GO:0004602">
    <property type="term" value="F:glutathione peroxidase activity"/>
    <property type="evidence" value="ECO:0007669"/>
    <property type="project" value="TreeGrafter"/>
</dbReference>
<evidence type="ECO:0000256" key="7">
    <source>
        <dbReference type="ARBA" id="ARBA00023002"/>
    </source>
</evidence>
<evidence type="ECO:0000256" key="18">
    <source>
        <dbReference type="ARBA" id="ARBA00049298"/>
    </source>
</evidence>
<keyword evidence="8" id="KW-0443">Lipid metabolism</keyword>
<evidence type="ECO:0000256" key="5">
    <source>
        <dbReference type="ARBA" id="ARBA00022787"/>
    </source>
</evidence>
<feature type="transmembrane region" description="Helical" evidence="23">
    <location>
        <begin position="6"/>
        <end position="28"/>
    </location>
</feature>
<keyword evidence="6 23" id="KW-1133">Transmembrane helix</keyword>
<keyword evidence="9" id="KW-0496">Mitochondrion</keyword>
<evidence type="ECO:0000256" key="3">
    <source>
        <dbReference type="ARBA" id="ARBA00022679"/>
    </source>
</evidence>
<comment type="pathway">
    <text evidence="15">Lipid metabolism; arachidonate metabolism.</text>
</comment>
<dbReference type="PANTHER" id="PTHR10250">
    <property type="entry name" value="MICROSOMAL GLUTATHIONE S-TRANSFERASE"/>
    <property type="match status" value="1"/>
</dbReference>
<dbReference type="GO" id="GO:0006691">
    <property type="term" value="P:leukotriene metabolic process"/>
    <property type="evidence" value="ECO:0007669"/>
    <property type="project" value="UniProtKB-ARBA"/>
</dbReference>
<keyword evidence="10 23" id="KW-0472">Membrane</keyword>
<proteinExistence type="evidence at transcript level"/>
<dbReference type="Pfam" id="PF01124">
    <property type="entry name" value="MAPEG"/>
    <property type="match status" value="1"/>
</dbReference>
<accession>A0A1L3THV0</accession>
<comment type="catalytic activity">
    <reaction evidence="17">
        <text>(5S)-hydroperoxy-(6E,8Z,11Z,14Z)-eicosatetraenoate + 2 glutathione = (5S)-hydroxy-(6E,8Z,11Z,14Z)-eicosatetraenoate + glutathione disulfide + H2O</text>
        <dbReference type="Rhea" id="RHEA:48620"/>
        <dbReference type="ChEBI" id="CHEBI:15377"/>
        <dbReference type="ChEBI" id="CHEBI:57450"/>
        <dbReference type="ChEBI" id="CHEBI:57925"/>
        <dbReference type="ChEBI" id="CHEBI:58297"/>
        <dbReference type="ChEBI" id="CHEBI:90632"/>
    </reaction>
    <physiologicalReaction direction="left-to-right" evidence="17">
        <dbReference type="Rhea" id="RHEA:48621"/>
    </physiologicalReaction>
</comment>
<dbReference type="InterPro" id="IPR001129">
    <property type="entry name" value="Membr-assoc_MAPEG"/>
</dbReference>
<comment type="subcellular location">
    <subcellularLocation>
        <location evidence="1">Mitochondrion outer membrane</location>
        <topology evidence="1">Multi-pass membrane protein</topology>
    </subcellularLocation>
</comment>
<evidence type="ECO:0000256" key="10">
    <source>
        <dbReference type="ARBA" id="ARBA00023136"/>
    </source>
</evidence>
<dbReference type="EC" id="4.4.1.20" evidence="16"/>
<evidence type="ECO:0000256" key="4">
    <source>
        <dbReference type="ARBA" id="ARBA00022692"/>
    </source>
</evidence>
<comment type="similarity">
    <text evidence="2">Belongs to the MAPEG family.</text>
</comment>
<evidence type="ECO:0000256" key="22">
    <source>
        <dbReference type="ARBA" id="ARBA00076908"/>
    </source>
</evidence>
<evidence type="ECO:0000256" key="19">
    <source>
        <dbReference type="ARBA" id="ARBA00051411"/>
    </source>
</evidence>
<sequence>MFFQVPAEYGYVILVGAASSAMVMWKAIRVGQARKKHEVKYPVMYSSENGGDNVFNCVQRAHQNTLEVYPQFLFFLATGGLSCPKFCAGAGLLWILGRIVYGLGYSTGKPEKRVQGAFGYLGYFGLFGCSIYTGLKMVDLV</sequence>
<evidence type="ECO:0000256" key="15">
    <source>
        <dbReference type="ARBA" id="ARBA00037916"/>
    </source>
</evidence>
<dbReference type="InterPro" id="IPR023352">
    <property type="entry name" value="MAPEG-like_dom_sf"/>
</dbReference>
<keyword evidence="7" id="KW-0560">Oxidoreductase</keyword>
<evidence type="ECO:0000256" key="1">
    <source>
        <dbReference type="ARBA" id="ARBA00004374"/>
    </source>
</evidence>
<evidence type="ECO:0000256" key="8">
    <source>
        <dbReference type="ARBA" id="ARBA00023098"/>
    </source>
</evidence>
<evidence type="ECO:0000256" key="2">
    <source>
        <dbReference type="ARBA" id="ARBA00010459"/>
    </source>
</evidence>
<keyword evidence="5" id="KW-1000">Mitochondrion outer membrane</keyword>
<keyword evidence="4 23" id="KW-0812">Transmembrane</keyword>
<dbReference type="Gene3D" id="1.20.120.550">
    <property type="entry name" value="Membrane associated eicosanoid/glutathione metabolism-like domain"/>
    <property type="match status" value="1"/>
</dbReference>
<dbReference type="GO" id="GO:0006629">
    <property type="term" value="P:lipid metabolic process"/>
    <property type="evidence" value="ECO:0007669"/>
    <property type="project" value="UniProtKB-KW"/>
</dbReference>
<comment type="pathway">
    <text evidence="14">Lipid metabolism; leukotriene C4 biosynthesis.</text>
</comment>
<evidence type="ECO:0000256" key="14">
    <source>
        <dbReference type="ARBA" id="ARBA00037884"/>
    </source>
</evidence>
<keyword evidence="11" id="KW-0564">Palmitate</keyword>
<keyword evidence="3" id="KW-0808">Transferase</keyword>
<name>A0A1L3THV0_9MAXI</name>
<evidence type="ECO:0000256" key="6">
    <source>
        <dbReference type="ARBA" id="ARBA00022989"/>
    </source>
</evidence>
<reference evidence="24" key="1">
    <citation type="submission" date="2016-08" db="EMBL/GenBank/DDBJ databases">
        <title>Different susceptibilities of the Antarctic and temperate copepods Tigriopus kingsejongensis and Tigriopus japonicus to ultraviolet B(UV-B) radiation.</title>
        <authorList>
            <person name="Lee J.-S."/>
        </authorList>
    </citation>
    <scope>NUCLEOTIDE SEQUENCE</scope>
</reference>
<dbReference type="PANTHER" id="PTHR10250:SF26">
    <property type="entry name" value="GLUTATHIONE S-TRANSFERASE 3, MITOCHONDRIAL"/>
    <property type="match status" value="1"/>
</dbReference>
<dbReference type="GO" id="GO:0004364">
    <property type="term" value="F:glutathione transferase activity"/>
    <property type="evidence" value="ECO:0007669"/>
    <property type="project" value="TreeGrafter"/>
</dbReference>
<evidence type="ECO:0000256" key="17">
    <source>
        <dbReference type="ARBA" id="ARBA00043664"/>
    </source>
</evidence>
<dbReference type="SUPFAM" id="SSF161084">
    <property type="entry name" value="MAPEG domain-like"/>
    <property type="match status" value="1"/>
</dbReference>
<evidence type="ECO:0000256" key="21">
    <source>
        <dbReference type="ARBA" id="ARBA00075145"/>
    </source>
</evidence>
<evidence type="ECO:0000256" key="11">
    <source>
        <dbReference type="ARBA" id="ARBA00023139"/>
    </source>
</evidence>
<organism evidence="24">
    <name type="scientific">Tigriopus kingsejongensis</name>
    <dbReference type="NCBI Taxonomy" id="1133412"/>
    <lineage>
        <taxon>Eukaryota</taxon>
        <taxon>Metazoa</taxon>
        <taxon>Ecdysozoa</taxon>
        <taxon>Arthropoda</taxon>
        <taxon>Crustacea</taxon>
        <taxon>Multicrustacea</taxon>
        <taxon>Hexanauplia</taxon>
        <taxon>Copepoda</taxon>
        <taxon>Harpacticoida</taxon>
        <taxon>Harpacticidae</taxon>
        <taxon>Tigriopus</taxon>
    </lineage>
</organism>
<dbReference type="GO" id="GO:0005635">
    <property type="term" value="C:nuclear envelope"/>
    <property type="evidence" value="ECO:0007669"/>
    <property type="project" value="TreeGrafter"/>
</dbReference>
<comment type="catalytic activity">
    <reaction evidence="18">
        <text>leukotriene C4 = leukotriene A4 + glutathione</text>
        <dbReference type="Rhea" id="RHEA:17617"/>
        <dbReference type="ChEBI" id="CHEBI:57463"/>
        <dbReference type="ChEBI" id="CHEBI:57925"/>
        <dbReference type="ChEBI" id="CHEBI:57973"/>
        <dbReference type="EC" id="4.4.1.20"/>
    </reaction>
    <physiologicalReaction direction="right-to-left" evidence="18">
        <dbReference type="Rhea" id="RHEA:17619"/>
    </physiologicalReaction>
</comment>
<evidence type="ECO:0000256" key="23">
    <source>
        <dbReference type="SAM" id="Phobius"/>
    </source>
</evidence>
<feature type="transmembrane region" description="Helical" evidence="23">
    <location>
        <begin position="72"/>
        <end position="97"/>
    </location>
</feature>
<evidence type="ECO:0000256" key="9">
    <source>
        <dbReference type="ARBA" id="ARBA00023128"/>
    </source>
</evidence>
<comment type="catalytic activity">
    <reaction evidence="19">
        <text>15-deoxy-Delta(12,14)-prostaglandin J2 + glutathione = 15-deoxy-Delta(12,14)-prostaglandin J2-S-(R)-glutathione</text>
        <dbReference type="Rhea" id="RHEA:75963"/>
        <dbReference type="ChEBI" id="CHEBI:57925"/>
        <dbReference type="ChEBI" id="CHEBI:85236"/>
        <dbReference type="ChEBI" id="CHEBI:194498"/>
    </reaction>
    <physiologicalReaction direction="left-to-right" evidence="19">
        <dbReference type="Rhea" id="RHEA:75964"/>
    </physiologicalReaction>
</comment>
<evidence type="ECO:0000256" key="13">
    <source>
        <dbReference type="ARBA" id="ARBA00023288"/>
    </source>
</evidence>
<keyword evidence="12" id="KW-0456">Lyase</keyword>
<feature type="transmembrane region" description="Helical" evidence="23">
    <location>
        <begin position="117"/>
        <end position="135"/>
    </location>
</feature>
<evidence type="ECO:0000256" key="20">
    <source>
        <dbReference type="ARBA" id="ARBA00069748"/>
    </source>
</evidence>
<dbReference type="GO" id="GO:0004464">
    <property type="term" value="F:leukotriene-C4 synthase activity"/>
    <property type="evidence" value="ECO:0007669"/>
    <property type="project" value="UniProtKB-EC"/>
</dbReference>
<dbReference type="EMBL" id="KX695147">
    <property type="protein sequence ID" value="APH81358.1"/>
    <property type="molecule type" value="mRNA"/>
</dbReference>
<dbReference type="FunFam" id="1.20.120.550:FF:000004">
    <property type="entry name" value="Microsomal glutathione S-transferase 3"/>
    <property type="match status" value="1"/>
</dbReference>